<sequence length="57" mass="5852">MSKGIKTMQEKKAELASFVLIGLVLASIFAGAVSGGAGVGELEEGAEENESAPSRER</sequence>
<dbReference type="EMBL" id="MT631459">
    <property type="protein sequence ID" value="QNO51067.1"/>
    <property type="molecule type" value="Genomic_DNA"/>
</dbReference>
<dbReference type="AlphaFoldDB" id="A0A7G9YST3"/>
<name>A0A7G9YST3_9EURY</name>
<gene>
    <name evidence="1" type="ORF">HCFNICHJ_00024</name>
</gene>
<organism evidence="1">
    <name type="scientific">Candidatus Methanophagaceae archaeon ANME-1 ERB6</name>
    <dbReference type="NCBI Taxonomy" id="2759912"/>
    <lineage>
        <taxon>Archaea</taxon>
        <taxon>Methanobacteriati</taxon>
        <taxon>Methanobacteriota</taxon>
        <taxon>Stenosarchaea group</taxon>
        <taxon>Methanomicrobia</taxon>
        <taxon>Candidatus Methanophagales</taxon>
        <taxon>Candidatus Methanophagaceae</taxon>
    </lineage>
</organism>
<accession>A0A7G9YST3</accession>
<protein>
    <submittedName>
        <fullName evidence="1">Uncharacterized protein</fullName>
    </submittedName>
</protein>
<reference evidence="1" key="1">
    <citation type="submission" date="2020-06" db="EMBL/GenBank/DDBJ databases">
        <title>Unique genomic features of the anaerobic methanotrophic archaea.</title>
        <authorList>
            <person name="Chadwick G.L."/>
            <person name="Skennerton C.T."/>
            <person name="Laso-Perez R."/>
            <person name="Leu A.O."/>
            <person name="Speth D.R."/>
            <person name="Yu H."/>
            <person name="Morgan-Lang C."/>
            <person name="Hatzenpichler R."/>
            <person name="Goudeau D."/>
            <person name="Malmstrom R."/>
            <person name="Brazelton W.J."/>
            <person name="Woyke T."/>
            <person name="Hallam S.J."/>
            <person name="Tyson G.W."/>
            <person name="Wegener G."/>
            <person name="Boetius A."/>
            <person name="Orphan V."/>
        </authorList>
    </citation>
    <scope>NUCLEOTIDE SEQUENCE</scope>
</reference>
<evidence type="ECO:0000313" key="1">
    <source>
        <dbReference type="EMBL" id="QNO51067.1"/>
    </source>
</evidence>
<proteinExistence type="predicted"/>